<feature type="region of interest" description="Disordered" evidence="1">
    <location>
        <begin position="1"/>
        <end position="20"/>
    </location>
</feature>
<dbReference type="AlphaFoldDB" id="B0WAV8"/>
<protein>
    <submittedName>
        <fullName evidence="2 3">Condensin</fullName>
    </submittedName>
</protein>
<dbReference type="GO" id="GO:0007076">
    <property type="term" value="P:mitotic chromosome condensation"/>
    <property type="evidence" value="ECO:0007669"/>
    <property type="project" value="InterPro"/>
</dbReference>
<reference evidence="2" key="1">
    <citation type="submission" date="2007-03" db="EMBL/GenBank/DDBJ databases">
        <title>Annotation of Culex pipiens quinquefasciatus.</title>
        <authorList>
            <consortium name="The Broad Institute Genome Sequencing Platform"/>
            <person name="Atkinson P.W."/>
            <person name="Hemingway J."/>
            <person name="Christensen B.M."/>
            <person name="Higgs S."/>
            <person name="Kodira C."/>
            <person name="Hannick L."/>
            <person name="Megy K."/>
            <person name="O'Leary S."/>
            <person name="Pearson M."/>
            <person name="Haas B.J."/>
            <person name="Mauceli E."/>
            <person name="Wortman J.R."/>
            <person name="Lee N.H."/>
            <person name="Guigo R."/>
            <person name="Stanke M."/>
            <person name="Alvarado L."/>
            <person name="Amedeo P."/>
            <person name="Antoine C.H."/>
            <person name="Arensburger P."/>
            <person name="Bidwell S.L."/>
            <person name="Crawford M."/>
            <person name="Camaro F."/>
            <person name="Devon K."/>
            <person name="Engels R."/>
            <person name="Hammond M."/>
            <person name="Howarth C."/>
            <person name="Koehrsen M."/>
            <person name="Lawson D."/>
            <person name="Montgomery P."/>
            <person name="Nene V."/>
            <person name="Nusbaum C."/>
            <person name="Puiu D."/>
            <person name="Romero-Severson J."/>
            <person name="Severson D.W."/>
            <person name="Shumway M."/>
            <person name="Sisk P."/>
            <person name="Stolte C."/>
            <person name="Zeng Q."/>
            <person name="Eisenstadt E."/>
            <person name="Fraser-Liggett C."/>
            <person name="Strausberg R."/>
            <person name="Galagan J."/>
            <person name="Birren B."/>
            <person name="Collins F.H."/>
        </authorList>
    </citation>
    <scope>NUCLEOTIDE SEQUENCE [LARGE SCALE GENOMIC DNA]</scope>
    <source>
        <strain evidence="2">JHB</strain>
    </source>
</reference>
<proteinExistence type="predicted"/>
<gene>
    <name evidence="3" type="primary">6035711</name>
    <name evidence="2" type="ORF">CpipJ_CPIJ004262</name>
</gene>
<dbReference type="EnsemblMetazoa" id="CPIJ004262-RA">
    <property type="protein sequence ID" value="CPIJ004262-PA"/>
    <property type="gene ID" value="CPIJ004262"/>
</dbReference>
<dbReference type="GO" id="GO:0042393">
    <property type="term" value="F:histone binding"/>
    <property type="evidence" value="ECO:0007669"/>
    <property type="project" value="TreeGrafter"/>
</dbReference>
<dbReference type="VEuPathDB" id="VectorBase:CPIJ004262"/>
<name>B0WAV8_CULQU</name>
<dbReference type="eggNOG" id="KOG0414">
    <property type="taxonomic scope" value="Eukaryota"/>
</dbReference>
<dbReference type="VEuPathDB" id="VectorBase:CQUJHB000172"/>
<dbReference type="InterPro" id="IPR026971">
    <property type="entry name" value="CND1/NCAPD3"/>
</dbReference>
<evidence type="ECO:0000313" key="4">
    <source>
        <dbReference type="Proteomes" id="UP000002320"/>
    </source>
</evidence>
<dbReference type="HOGENOM" id="CLU_054454_0_0_1"/>
<dbReference type="GO" id="GO:0000779">
    <property type="term" value="C:condensed chromosome, centromeric region"/>
    <property type="evidence" value="ECO:0007669"/>
    <property type="project" value="TreeGrafter"/>
</dbReference>
<dbReference type="OrthoDB" id="436262at2759"/>
<dbReference type="STRING" id="7176.B0WAV8"/>
<dbReference type="PANTHER" id="PTHR14222">
    <property type="entry name" value="CONDENSIN"/>
    <property type="match status" value="1"/>
</dbReference>
<dbReference type="GO" id="GO:0000796">
    <property type="term" value="C:condensin complex"/>
    <property type="evidence" value="ECO:0007669"/>
    <property type="project" value="TreeGrafter"/>
</dbReference>
<dbReference type="EMBL" id="DS231875">
    <property type="protein sequence ID" value="EDS41824.1"/>
    <property type="molecule type" value="Genomic_DNA"/>
</dbReference>
<dbReference type="PANTHER" id="PTHR14222:SF2">
    <property type="entry name" value="CONDENSIN COMPLEX SUBUNIT 1"/>
    <property type="match status" value="1"/>
</dbReference>
<sequence length="418" mass="47102">MAKPPFERLSKHKVREQPNIQHSSWRRKKTLCAPYPCSGGTFAFRSDRGSARNLRRTGIRLSAGQRWQKGVPQAEWVPALKDNEQAEVLYNLFQRPFCIASIYLVLNKELIERVNVDTTYSQTAKHMSQLLGMLAPKLIIPHLSTMSDELRNLESYVMRNCVLHIMGEAIEELADELKETRDDFLHDLFNHTMDVSAHVRSKVLQIRHYIQGQNAVPLSSWQHQVLKGSVERLEDKSLLVRKNSIALILEHNPFSAKLSLAKLRNEERDGRRSAAGNSQQDVRAGPGAQENPTAVGVLHDVLESVLRQDPARPEPERGVPEKENEVNFLKDSIRFAEIVYAAGHVLSDGTVRRADAAGHGAAFTRGHVKLGPAQRENFDEKYLFRFVIPTPAATNKDAFLATDSLGESRIVWTCSCAF</sequence>
<dbReference type="KEGG" id="cqu:CpipJ_CPIJ004262"/>
<accession>B0WAV8</accession>
<evidence type="ECO:0000313" key="3">
    <source>
        <dbReference type="EnsemblMetazoa" id="CPIJ004262-PA"/>
    </source>
</evidence>
<feature type="region of interest" description="Disordered" evidence="1">
    <location>
        <begin position="265"/>
        <end position="292"/>
    </location>
</feature>
<dbReference type="GO" id="GO:0010032">
    <property type="term" value="P:meiotic chromosome condensation"/>
    <property type="evidence" value="ECO:0007669"/>
    <property type="project" value="TreeGrafter"/>
</dbReference>
<dbReference type="Proteomes" id="UP000002320">
    <property type="component" value="Unassembled WGS sequence"/>
</dbReference>
<organism>
    <name type="scientific">Culex quinquefasciatus</name>
    <name type="common">Southern house mosquito</name>
    <name type="synonym">Culex pungens</name>
    <dbReference type="NCBI Taxonomy" id="7176"/>
    <lineage>
        <taxon>Eukaryota</taxon>
        <taxon>Metazoa</taxon>
        <taxon>Ecdysozoa</taxon>
        <taxon>Arthropoda</taxon>
        <taxon>Hexapoda</taxon>
        <taxon>Insecta</taxon>
        <taxon>Pterygota</taxon>
        <taxon>Neoptera</taxon>
        <taxon>Endopterygota</taxon>
        <taxon>Diptera</taxon>
        <taxon>Nematocera</taxon>
        <taxon>Culicoidea</taxon>
        <taxon>Culicidae</taxon>
        <taxon>Culicinae</taxon>
        <taxon>Culicini</taxon>
        <taxon>Culex</taxon>
        <taxon>Culex</taxon>
    </lineage>
</organism>
<reference evidence="3" key="2">
    <citation type="submission" date="2021-02" db="UniProtKB">
        <authorList>
            <consortium name="EnsemblMetazoa"/>
        </authorList>
    </citation>
    <scope>IDENTIFICATION</scope>
    <source>
        <strain evidence="3">JHB</strain>
    </source>
</reference>
<keyword evidence="4" id="KW-1185">Reference proteome</keyword>
<evidence type="ECO:0000256" key="1">
    <source>
        <dbReference type="SAM" id="MobiDB-lite"/>
    </source>
</evidence>
<dbReference type="InParanoid" id="B0WAV8"/>
<evidence type="ECO:0000313" key="2">
    <source>
        <dbReference type="EMBL" id="EDS41824.1"/>
    </source>
</evidence>